<name>A0A5J4T741_9EUKA</name>
<gene>
    <name evidence="1" type="ORF">EZS28_050218</name>
</gene>
<dbReference type="AlphaFoldDB" id="A0A5J4T741"/>
<dbReference type="Proteomes" id="UP000324800">
    <property type="component" value="Unassembled WGS sequence"/>
</dbReference>
<sequence>NEDDGNTAVLSLRRVLEDLEFDGIMDAIDCHMFQKLKDVKDCASDFFNSFMRFN</sequence>
<proteinExistence type="predicted"/>
<accession>A0A5J4T741</accession>
<comment type="caution">
    <text evidence="1">The sequence shown here is derived from an EMBL/GenBank/DDBJ whole genome shotgun (WGS) entry which is preliminary data.</text>
</comment>
<reference evidence="1 2" key="1">
    <citation type="submission" date="2019-03" db="EMBL/GenBank/DDBJ databases">
        <title>Single cell metagenomics reveals metabolic interactions within the superorganism composed of flagellate Streblomastix strix and complex community of Bacteroidetes bacteria on its surface.</title>
        <authorList>
            <person name="Treitli S.C."/>
            <person name="Kolisko M."/>
            <person name="Husnik F."/>
            <person name="Keeling P."/>
            <person name="Hampl V."/>
        </authorList>
    </citation>
    <scope>NUCLEOTIDE SEQUENCE [LARGE SCALE GENOMIC DNA]</scope>
    <source>
        <strain evidence="1">ST1C</strain>
    </source>
</reference>
<feature type="non-terminal residue" evidence="1">
    <location>
        <position position="1"/>
    </location>
</feature>
<evidence type="ECO:0000313" key="1">
    <source>
        <dbReference type="EMBL" id="KAA6354256.1"/>
    </source>
</evidence>
<protein>
    <submittedName>
        <fullName evidence="1">Uncharacterized protein</fullName>
    </submittedName>
</protein>
<evidence type="ECO:0000313" key="2">
    <source>
        <dbReference type="Proteomes" id="UP000324800"/>
    </source>
</evidence>
<dbReference type="EMBL" id="SNRW01036629">
    <property type="protein sequence ID" value="KAA6354256.1"/>
    <property type="molecule type" value="Genomic_DNA"/>
</dbReference>
<organism evidence="1 2">
    <name type="scientific">Streblomastix strix</name>
    <dbReference type="NCBI Taxonomy" id="222440"/>
    <lineage>
        <taxon>Eukaryota</taxon>
        <taxon>Metamonada</taxon>
        <taxon>Preaxostyla</taxon>
        <taxon>Oxymonadida</taxon>
        <taxon>Streblomastigidae</taxon>
        <taxon>Streblomastix</taxon>
    </lineage>
</organism>